<evidence type="ECO:0008006" key="10">
    <source>
        <dbReference type="Google" id="ProtNLM"/>
    </source>
</evidence>
<evidence type="ECO:0000256" key="1">
    <source>
        <dbReference type="ARBA" id="ARBA00004141"/>
    </source>
</evidence>
<dbReference type="EMBL" id="BDQI01000016">
    <property type="protein sequence ID" value="GAX54992.1"/>
    <property type="molecule type" value="Genomic_DNA"/>
</dbReference>
<dbReference type="Pfam" id="PF10012">
    <property type="entry name" value="DUF2255"/>
    <property type="match status" value="1"/>
</dbReference>
<evidence type="ECO:0000256" key="3">
    <source>
        <dbReference type="ARBA" id="ARBA00022692"/>
    </source>
</evidence>
<dbReference type="PANTHER" id="PTHR42718">
    <property type="entry name" value="MAJOR FACILITATOR SUPERFAMILY MULTIDRUG TRANSPORTER MFSC"/>
    <property type="match status" value="1"/>
</dbReference>
<dbReference type="InterPro" id="IPR036259">
    <property type="entry name" value="MFS_trans_sf"/>
</dbReference>
<evidence type="ECO:0000313" key="9">
    <source>
        <dbReference type="Proteomes" id="UP000217446"/>
    </source>
</evidence>
<dbReference type="InterPro" id="IPR016888">
    <property type="entry name" value="UCP028498"/>
</dbReference>
<protein>
    <recommendedName>
        <fullName evidence="10">MFS transporter</fullName>
    </recommendedName>
</protein>
<keyword evidence="4" id="KW-1133">Transmembrane helix</keyword>
<name>A0A250VLQ4_STROL</name>
<evidence type="ECO:0000256" key="7">
    <source>
        <dbReference type="SAM" id="MobiDB-lite"/>
    </source>
</evidence>
<keyword evidence="5" id="KW-0472">Membrane</keyword>
<keyword evidence="9" id="KW-1185">Reference proteome</keyword>
<dbReference type="Proteomes" id="UP000217446">
    <property type="component" value="Unassembled WGS sequence"/>
</dbReference>
<gene>
    <name evidence="8" type="ORF">SO3561_06546</name>
</gene>
<proteinExistence type="predicted"/>
<feature type="region of interest" description="Disordered" evidence="7">
    <location>
        <begin position="145"/>
        <end position="170"/>
    </location>
</feature>
<dbReference type="GO" id="GO:0046677">
    <property type="term" value="P:response to antibiotic"/>
    <property type="evidence" value="ECO:0007669"/>
    <property type="project" value="UniProtKB-KW"/>
</dbReference>
<evidence type="ECO:0000313" key="8">
    <source>
        <dbReference type="EMBL" id="GAX54992.1"/>
    </source>
</evidence>
<evidence type="ECO:0000256" key="6">
    <source>
        <dbReference type="ARBA" id="ARBA00023251"/>
    </source>
</evidence>
<evidence type="ECO:0000256" key="4">
    <source>
        <dbReference type="ARBA" id="ARBA00022989"/>
    </source>
</evidence>
<reference evidence="9" key="1">
    <citation type="submission" date="2017-05" db="EMBL/GenBank/DDBJ databases">
        <title>Streptomyces olivochromogenes NBRC 3561 whole genome shotgun sequence.</title>
        <authorList>
            <person name="Dohra H."/>
            <person name="Kodani S."/>
        </authorList>
    </citation>
    <scope>NUCLEOTIDE SEQUENCE [LARGE SCALE GENOMIC DNA]</scope>
    <source>
        <strain evidence="9">NBRC 3561</strain>
    </source>
</reference>
<dbReference type="SUPFAM" id="SSF103473">
    <property type="entry name" value="MFS general substrate transporter"/>
    <property type="match status" value="1"/>
</dbReference>
<keyword evidence="2" id="KW-0813">Transport</keyword>
<dbReference type="RefSeq" id="WP_067374826.1">
    <property type="nucleotide sequence ID" value="NZ_BDQI01000016.1"/>
</dbReference>
<dbReference type="AlphaFoldDB" id="A0A250VLQ4"/>
<dbReference type="STRING" id="1963.AQJ27_28450"/>
<sequence>MPALAAAGLGFFVTTLDALVVNVAPPSIQDDLGGGVTGLQRVMDGYTLMFAALPLFTRIARSPRRGRGHGRTAVLLDNVPAERAGTASGVLNTFRQLGGALAVAVYGALITTDFLHGMRVGLTISTVLLLVVAAAALTLKRPAEVTTPSDHTHEGGQAMTTSHGPGADWFRGTRARRERRFEADGVEKDVTLTDADGEIDSEVDAAYRTKYVRCSANTIARISSPVAGSATMRLVPRGGADAQSDFGSRPAADDPITFTPHWRTGAYRPRIRRHVGDRTARADHRRAP</sequence>
<dbReference type="Gene3D" id="1.20.1250.20">
    <property type="entry name" value="MFS general substrate transporter like domains"/>
    <property type="match status" value="1"/>
</dbReference>
<evidence type="ECO:0000256" key="5">
    <source>
        <dbReference type="ARBA" id="ARBA00023136"/>
    </source>
</evidence>
<dbReference type="GO" id="GO:0016020">
    <property type="term" value="C:membrane"/>
    <property type="evidence" value="ECO:0007669"/>
    <property type="project" value="UniProtKB-SubCell"/>
</dbReference>
<keyword evidence="3" id="KW-0812">Transmembrane</keyword>
<comment type="subcellular location">
    <subcellularLocation>
        <location evidence="1">Membrane</location>
        <topology evidence="1">Multi-pass membrane protein</topology>
    </subcellularLocation>
</comment>
<comment type="caution">
    <text evidence="8">The sequence shown here is derived from an EMBL/GenBank/DDBJ whole genome shotgun (WGS) entry which is preliminary data.</text>
</comment>
<organism evidence="8 9">
    <name type="scientific">Streptomyces olivochromogenes</name>
    <dbReference type="NCBI Taxonomy" id="1963"/>
    <lineage>
        <taxon>Bacteria</taxon>
        <taxon>Bacillati</taxon>
        <taxon>Actinomycetota</taxon>
        <taxon>Actinomycetes</taxon>
        <taxon>Kitasatosporales</taxon>
        <taxon>Streptomycetaceae</taxon>
        <taxon>Streptomyces</taxon>
    </lineage>
</organism>
<evidence type="ECO:0000256" key="2">
    <source>
        <dbReference type="ARBA" id="ARBA00022448"/>
    </source>
</evidence>
<dbReference type="PANTHER" id="PTHR42718:SF9">
    <property type="entry name" value="MAJOR FACILITATOR SUPERFAMILY MULTIDRUG TRANSPORTER MFSC"/>
    <property type="match status" value="1"/>
</dbReference>
<keyword evidence="6" id="KW-0046">Antibiotic resistance</keyword>
<accession>A0A250VLQ4</accession>